<protein>
    <recommendedName>
        <fullName evidence="2">Zn(2)-C6 fungal-type domain-containing protein</fullName>
    </recommendedName>
</protein>
<evidence type="ECO:0000313" key="4">
    <source>
        <dbReference type="Proteomes" id="UP000813427"/>
    </source>
</evidence>
<dbReference type="CDD" id="cd00067">
    <property type="entry name" value="GAL4"/>
    <property type="match status" value="1"/>
</dbReference>
<feature type="domain" description="Zn(2)-C6 fungal-type" evidence="2">
    <location>
        <begin position="9"/>
        <end position="37"/>
    </location>
</feature>
<dbReference type="PANTHER" id="PTHR38111">
    <property type="entry name" value="ZN(2)-C6 FUNGAL-TYPE DOMAIN-CONTAINING PROTEIN-RELATED"/>
    <property type="match status" value="1"/>
</dbReference>
<accession>A0A8K0WDC2</accession>
<dbReference type="EMBL" id="JAGPXF010000003">
    <property type="protein sequence ID" value="KAH7251402.1"/>
    <property type="molecule type" value="Genomic_DNA"/>
</dbReference>
<dbReference type="GO" id="GO:0008270">
    <property type="term" value="F:zinc ion binding"/>
    <property type="evidence" value="ECO:0007669"/>
    <property type="project" value="InterPro"/>
</dbReference>
<keyword evidence="1" id="KW-0539">Nucleus</keyword>
<gene>
    <name evidence="3" type="ORF">BKA59DRAFT_524649</name>
</gene>
<sequence length="257" mass="28488">MVGVPTSKGCVLCLQRSVKCDEERPSCAQCRRGGRTCPGYVRQMKFVDEGPKVRRVVQETRVSSTNGSRRPTVEKADQRWNVTNFHHRRKDAVGLNQPSLSNAERDQVVSSFTSAMFPLGATSLQTSFLGSWLWHLSPRLGSCAALDHAALSVAQAYFARLTADKTILRNAEISYFRAVKSLAAALDCPKQRLGSNVLCATLLLGHYETFFNVNYAWIRHAGGAARLMQLRGADRCYESAFEYSMFLTCRGAIVSPV</sequence>
<dbReference type="PROSITE" id="PS50048">
    <property type="entry name" value="ZN2_CY6_FUNGAL_2"/>
    <property type="match status" value="1"/>
</dbReference>
<dbReference type="InterPro" id="IPR001138">
    <property type="entry name" value="Zn2Cys6_DnaBD"/>
</dbReference>
<dbReference type="InterPro" id="IPR053178">
    <property type="entry name" value="Osmoadaptation_assoc"/>
</dbReference>
<proteinExistence type="predicted"/>
<dbReference type="Gene3D" id="4.10.240.10">
    <property type="entry name" value="Zn(2)-C6 fungal-type DNA-binding domain"/>
    <property type="match status" value="1"/>
</dbReference>
<dbReference type="SMART" id="SM00066">
    <property type="entry name" value="GAL4"/>
    <property type="match status" value="1"/>
</dbReference>
<reference evidence="3" key="1">
    <citation type="journal article" date="2021" name="Nat. Commun.">
        <title>Genetic determinants of endophytism in the Arabidopsis root mycobiome.</title>
        <authorList>
            <person name="Mesny F."/>
            <person name="Miyauchi S."/>
            <person name="Thiergart T."/>
            <person name="Pickel B."/>
            <person name="Atanasova L."/>
            <person name="Karlsson M."/>
            <person name="Huettel B."/>
            <person name="Barry K.W."/>
            <person name="Haridas S."/>
            <person name="Chen C."/>
            <person name="Bauer D."/>
            <person name="Andreopoulos W."/>
            <person name="Pangilinan J."/>
            <person name="LaButti K."/>
            <person name="Riley R."/>
            <person name="Lipzen A."/>
            <person name="Clum A."/>
            <person name="Drula E."/>
            <person name="Henrissat B."/>
            <person name="Kohler A."/>
            <person name="Grigoriev I.V."/>
            <person name="Martin F.M."/>
            <person name="Hacquard S."/>
        </authorList>
    </citation>
    <scope>NUCLEOTIDE SEQUENCE</scope>
    <source>
        <strain evidence="3">MPI-SDFR-AT-0068</strain>
    </source>
</reference>
<dbReference type="InterPro" id="IPR021858">
    <property type="entry name" value="Fun_TF"/>
</dbReference>
<evidence type="ECO:0000256" key="1">
    <source>
        <dbReference type="ARBA" id="ARBA00023242"/>
    </source>
</evidence>
<comment type="caution">
    <text evidence="3">The sequence shown here is derived from an EMBL/GenBank/DDBJ whole genome shotgun (WGS) entry which is preliminary data.</text>
</comment>
<dbReference type="Pfam" id="PF00172">
    <property type="entry name" value="Zn_clus"/>
    <property type="match status" value="1"/>
</dbReference>
<name>A0A8K0WDC2_9HYPO</name>
<dbReference type="OrthoDB" id="3525185at2759"/>
<organism evidence="3 4">
    <name type="scientific">Fusarium tricinctum</name>
    <dbReference type="NCBI Taxonomy" id="61284"/>
    <lineage>
        <taxon>Eukaryota</taxon>
        <taxon>Fungi</taxon>
        <taxon>Dikarya</taxon>
        <taxon>Ascomycota</taxon>
        <taxon>Pezizomycotina</taxon>
        <taxon>Sordariomycetes</taxon>
        <taxon>Hypocreomycetidae</taxon>
        <taxon>Hypocreales</taxon>
        <taxon>Nectriaceae</taxon>
        <taxon>Fusarium</taxon>
        <taxon>Fusarium tricinctum species complex</taxon>
    </lineage>
</organism>
<dbReference type="PANTHER" id="PTHR38111:SF6">
    <property type="entry name" value="FINGER DOMAIN PROTEIN, PUTATIVE (AFU_ORTHOLOGUE AFUA_8G01940)-RELATED"/>
    <property type="match status" value="1"/>
</dbReference>
<evidence type="ECO:0000259" key="2">
    <source>
        <dbReference type="PROSITE" id="PS50048"/>
    </source>
</evidence>
<dbReference type="AlphaFoldDB" id="A0A8K0WDC2"/>
<keyword evidence="4" id="KW-1185">Reference proteome</keyword>
<dbReference type="Pfam" id="PF11951">
    <property type="entry name" value="Fungal_trans_2"/>
    <property type="match status" value="1"/>
</dbReference>
<dbReference type="Proteomes" id="UP000813427">
    <property type="component" value="Unassembled WGS sequence"/>
</dbReference>
<dbReference type="SUPFAM" id="SSF57701">
    <property type="entry name" value="Zn2/Cys6 DNA-binding domain"/>
    <property type="match status" value="1"/>
</dbReference>
<dbReference type="InterPro" id="IPR036864">
    <property type="entry name" value="Zn2-C6_fun-type_DNA-bd_sf"/>
</dbReference>
<evidence type="ECO:0000313" key="3">
    <source>
        <dbReference type="EMBL" id="KAH7251402.1"/>
    </source>
</evidence>
<dbReference type="GO" id="GO:0000981">
    <property type="term" value="F:DNA-binding transcription factor activity, RNA polymerase II-specific"/>
    <property type="evidence" value="ECO:0007669"/>
    <property type="project" value="InterPro"/>
</dbReference>